<dbReference type="Proteomes" id="UP001500124">
    <property type="component" value="Unassembled WGS sequence"/>
</dbReference>
<reference evidence="3" key="1">
    <citation type="journal article" date="2019" name="Int. J. Syst. Evol. Microbiol.">
        <title>The Global Catalogue of Microorganisms (GCM) 10K type strain sequencing project: providing services to taxonomists for standard genome sequencing and annotation.</title>
        <authorList>
            <consortium name="The Broad Institute Genomics Platform"/>
            <consortium name="The Broad Institute Genome Sequencing Center for Infectious Disease"/>
            <person name="Wu L."/>
            <person name="Ma J."/>
        </authorList>
    </citation>
    <scope>NUCLEOTIDE SEQUENCE [LARGE SCALE GENOMIC DNA]</scope>
    <source>
        <strain evidence="3">JCM 18410</strain>
    </source>
</reference>
<organism evidence="2 3">
    <name type="scientific">Streptomyces similanensis</name>
    <dbReference type="NCBI Taxonomy" id="1274988"/>
    <lineage>
        <taxon>Bacteria</taxon>
        <taxon>Bacillati</taxon>
        <taxon>Actinomycetota</taxon>
        <taxon>Actinomycetes</taxon>
        <taxon>Kitasatosporales</taxon>
        <taxon>Streptomycetaceae</taxon>
        <taxon>Streptomyces</taxon>
    </lineage>
</organism>
<accession>A0ABP9KYP4</accession>
<evidence type="ECO:0000256" key="1">
    <source>
        <dbReference type="SAM" id="MobiDB-lite"/>
    </source>
</evidence>
<feature type="region of interest" description="Disordered" evidence="1">
    <location>
        <begin position="1"/>
        <end position="73"/>
    </location>
</feature>
<comment type="caution">
    <text evidence="2">The sequence shown here is derived from an EMBL/GenBank/DDBJ whole genome shotgun (WGS) entry which is preliminary data.</text>
</comment>
<dbReference type="RefSeq" id="WP_345670439.1">
    <property type="nucleotide sequence ID" value="NZ_BAABKC010000079.1"/>
</dbReference>
<evidence type="ECO:0000313" key="3">
    <source>
        <dbReference type="Proteomes" id="UP001500124"/>
    </source>
</evidence>
<proteinExistence type="predicted"/>
<name>A0ABP9KYP4_9ACTN</name>
<protein>
    <recommendedName>
        <fullName evidence="4">WXG100 family type VII secretion target</fullName>
    </recommendedName>
</protein>
<keyword evidence="3" id="KW-1185">Reference proteome</keyword>
<evidence type="ECO:0008006" key="4">
    <source>
        <dbReference type="Google" id="ProtNLM"/>
    </source>
</evidence>
<dbReference type="EMBL" id="BAABKC010000079">
    <property type="protein sequence ID" value="GAA5068116.1"/>
    <property type="molecule type" value="Genomic_DNA"/>
</dbReference>
<evidence type="ECO:0000313" key="2">
    <source>
        <dbReference type="EMBL" id="GAA5068116.1"/>
    </source>
</evidence>
<sequence length="148" mass="15287">MAEAVPGSGAAEHSVGMRLNQIPGDAGGSPPPPGLLGGQDKLASTPAQKQAAARAIEQSIEPDTRKAGDHADKETTTAVNALQVGWRTSGALQKAHTAWGEQVKNLMAMLAADKAALRHADTTLQTTDYQVGAHSNSVPVPTSVFHGY</sequence>
<feature type="compositionally biased region" description="Basic and acidic residues" evidence="1">
    <location>
        <begin position="62"/>
        <end position="73"/>
    </location>
</feature>
<gene>
    <name evidence="2" type="ORF">GCM10023336_50980</name>
</gene>